<dbReference type="SUPFAM" id="SSF51182">
    <property type="entry name" value="RmlC-like cupins"/>
    <property type="match status" value="1"/>
</dbReference>
<dbReference type="Pfam" id="PF07883">
    <property type="entry name" value="Cupin_2"/>
    <property type="match status" value="1"/>
</dbReference>
<organism evidence="2 3">
    <name type="scientific">Rhizobium leguminosarum</name>
    <dbReference type="NCBI Taxonomy" id="384"/>
    <lineage>
        <taxon>Bacteria</taxon>
        <taxon>Pseudomonadati</taxon>
        <taxon>Pseudomonadota</taxon>
        <taxon>Alphaproteobacteria</taxon>
        <taxon>Hyphomicrobiales</taxon>
        <taxon>Rhizobiaceae</taxon>
        <taxon>Rhizobium/Agrobacterium group</taxon>
        <taxon>Rhizobium</taxon>
    </lineage>
</organism>
<protein>
    <submittedName>
        <fullName evidence="2">Cupin</fullName>
    </submittedName>
</protein>
<dbReference type="PANTHER" id="PTHR36440:SF1">
    <property type="entry name" value="PUTATIVE (AFU_ORTHOLOGUE AFUA_8G07350)-RELATED"/>
    <property type="match status" value="1"/>
</dbReference>
<evidence type="ECO:0000313" key="3">
    <source>
        <dbReference type="Proteomes" id="UP000092691"/>
    </source>
</evidence>
<proteinExistence type="predicted"/>
<dbReference type="InterPro" id="IPR013096">
    <property type="entry name" value="Cupin_2"/>
</dbReference>
<sequence>MTAFSKAVVSLPGSERIARHPHGGRVIIYSLAEETGGALGMWETFSAPGTGPTRHTHTRETEVFRVIVGTYRFWCGDEQIDAPVGTTIVLPPNIPHQWRNVGDVPGRMMGIVIPGGFERFFMELERLGADTPEKIIAIQEGFGLIEG</sequence>
<dbReference type="PANTHER" id="PTHR36440">
    <property type="entry name" value="PUTATIVE (AFU_ORTHOLOGUE AFUA_8G07350)-RELATED"/>
    <property type="match status" value="1"/>
</dbReference>
<dbReference type="EMBL" id="CP016286">
    <property type="protein sequence ID" value="ANP86549.1"/>
    <property type="molecule type" value="Genomic_DNA"/>
</dbReference>
<evidence type="ECO:0000259" key="1">
    <source>
        <dbReference type="Pfam" id="PF07883"/>
    </source>
</evidence>
<dbReference type="InterPro" id="IPR014710">
    <property type="entry name" value="RmlC-like_jellyroll"/>
</dbReference>
<dbReference type="Gene3D" id="2.60.120.10">
    <property type="entry name" value="Jelly Rolls"/>
    <property type="match status" value="1"/>
</dbReference>
<dbReference type="Proteomes" id="UP000092691">
    <property type="component" value="Chromosome"/>
</dbReference>
<dbReference type="InterPro" id="IPR053146">
    <property type="entry name" value="QDO-like"/>
</dbReference>
<name>A0A1B1CA08_RHILE</name>
<dbReference type="OrthoDB" id="9798709at2"/>
<gene>
    <name evidence="2" type="ORF">BA011_12985</name>
</gene>
<feature type="domain" description="Cupin type-2" evidence="1">
    <location>
        <begin position="47"/>
        <end position="109"/>
    </location>
</feature>
<dbReference type="AlphaFoldDB" id="A0A1B1CA08"/>
<dbReference type="RefSeq" id="WP_065280771.1">
    <property type="nucleotide sequence ID" value="NZ_CP016286.1"/>
</dbReference>
<evidence type="ECO:0000313" key="2">
    <source>
        <dbReference type="EMBL" id="ANP86549.1"/>
    </source>
</evidence>
<dbReference type="InterPro" id="IPR011051">
    <property type="entry name" value="RmlC_Cupin_sf"/>
</dbReference>
<accession>A0A1B1CA08</accession>
<reference evidence="2 3" key="1">
    <citation type="submission" date="2016-06" db="EMBL/GenBank/DDBJ databases">
        <title>Microsymbionts genomes from the relict species Vavilovia formosa.</title>
        <authorList>
            <person name="Chirak E."/>
            <person name="Kimeklis A."/>
            <person name="Andronov E."/>
        </authorList>
    </citation>
    <scope>NUCLEOTIDE SEQUENCE [LARGE SCALE GENOMIC DNA]</scope>
    <source>
        <strain evidence="2 3">Vaf10</strain>
    </source>
</reference>